<proteinExistence type="predicted"/>
<protein>
    <submittedName>
        <fullName evidence="1">Uncharacterized protein</fullName>
    </submittedName>
</protein>
<gene>
    <name evidence="1" type="ORF">niasHT_019919</name>
</gene>
<dbReference type="EMBL" id="JBICBT010000501">
    <property type="protein sequence ID" value="KAL3111572.1"/>
    <property type="molecule type" value="Genomic_DNA"/>
</dbReference>
<keyword evidence="2" id="KW-1185">Reference proteome</keyword>
<reference evidence="1 2" key="1">
    <citation type="submission" date="2024-10" db="EMBL/GenBank/DDBJ databases">
        <authorList>
            <person name="Kim D."/>
        </authorList>
    </citation>
    <scope>NUCLEOTIDE SEQUENCE [LARGE SCALE GENOMIC DNA]</scope>
    <source>
        <strain evidence="1">BH-2024</strain>
    </source>
</reference>
<name>A0ABD2L8P0_9BILA</name>
<accession>A0ABD2L8P0</accession>
<dbReference type="AlphaFoldDB" id="A0ABD2L8P0"/>
<organism evidence="1 2">
    <name type="scientific">Heterodera trifolii</name>
    <dbReference type="NCBI Taxonomy" id="157864"/>
    <lineage>
        <taxon>Eukaryota</taxon>
        <taxon>Metazoa</taxon>
        <taxon>Ecdysozoa</taxon>
        <taxon>Nematoda</taxon>
        <taxon>Chromadorea</taxon>
        <taxon>Rhabditida</taxon>
        <taxon>Tylenchina</taxon>
        <taxon>Tylenchomorpha</taxon>
        <taxon>Tylenchoidea</taxon>
        <taxon>Heteroderidae</taxon>
        <taxon>Heteroderinae</taxon>
        <taxon>Heterodera</taxon>
    </lineage>
</organism>
<comment type="caution">
    <text evidence="1">The sequence shown here is derived from an EMBL/GenBank/DDBJ whole genome shotgun (WGS) entry which is preliminary data.</text>
</comment>
<dbReference type="Proteomes" id="UP001620626">
    <property type="component" value="Unassembled WGS sequence"/>
</dbReference>
<sequence>MSDHPREEKRIFEKIFICNDILLDSLPFCGHAKIGLEFAVVSDRFDIVVDTHLKRRKWKLGSLRIERSNTNDGAEIVKCNSDKTVKRLPIPLTALPPNVIGFKRIAVYHINRKVIAFLHHIRRLFATEITLELAIFFRQSQSWDVLTYGIWPALNPAGIVKIRFHNINNVTALQTHISPTILHDCANLRSIDVNHIYRPLTGQIGDEFSGADTPDDQALYEWLSTPRADGRPKLLKTYFSRSDVNWTAQMKTKFQNATVPVNFYICCIDMIRLRPHVQEDPPFTMMNWQTNEQLALRRGVKQNCWQFERGPIERNAKQWAEWEHEAAQDTNNNASWNVLTIWVQENSVEQECLAEVLPEKNEWEQSCAIS</sequence>
<evidence type="ECO:0000313" key="2">
    <source>
        <dbReference type="Proteomes" id="UP001620626"/>
    </source>
</evidence>
<evidence type="ECO:0000313" key="1">
    <source>
        <dbReference type="EMBL" id="KAL3111572.1"/>
    </source>
</evidence>